<comment type="caution">
    <text evidence="2">The sequence shown here is derived from an EMBL/GenBank/DDBJ whole genome shotgun (WGS) entry which is preliminary data.</text>
</comment>
<keyword evidence="1" id="KW-1133">Transmembrane helix</keyword>
<evidence type="ECO:0000313" key="2">
    <source>
        <dbReference type="EMBL" id="NMW93725.1"/>
    </source>
</evidence>
<evidence type="ECO:0000313" key="3">
    <source>
        <dbReference type="Proteomes" id="UP000582487"/>
    </source>
</evidence>
<dbReference type="AlphaFoldDB" id="A0A2J9KSI9"/>
<dbReference type="Proteomes" id="UP000582487">
    <property type="component" value="Unassembled WGS sequence"/>
</dbReference>
<keyword evidence="1" id="KW-0812">Transmembrane</keyword>
<organism evidence="2 3">
    <name type="scientific">Mobiluncus mulieris</name>
    <dbReference type="NCBI Taxonomy" id="2052"/>
    <lineage>
        <taxon>Bacteria</taxon>
        <taxon>Bacillati</taxon>
        <taxon>Actinomycetota</taxon>
        <taxon>Actinomycetes</taxon>
        <taxon>Actinomycetales</taxon>
        <taxon>Actinomycetaceae</taxon>
        <taxon>Mobiluncus</taxon>
    </lineage>
</organism>
<evidence type="ECO:0000256" key="1">
    <source>
        <dbReference type="SAM" id="Phobius"/>
    </source>
</evidence>
<accession>A0A2J9KSI9</accession>
<sequence length="162" mass="18211">MFRKARRDGFESEIWDTKTKKTMIVTFVFFATGMLLAWQFGQIHGEAGERPADVGARETQFWNRIQYLNPGYPVDLRADATEMGWRVCTKLEAGWSPTRVLSFISQTNESAASKLPTPASQVLFWVGLEQSAVLSLCPDQAGKLEGWMENLEPKPPAIPEEA</sequence>
<proteinExistence type="predicted"/>
<protein>
    <submittedName>
        <fullName evidence="2">DUF732 domain-containing protein</fullName>
    </submittedName>
</protein>
<reference evidence="2 3" key="1">
    <citation type="submission" date="2020-04" db="EMBL/GenBank/DDBJ databases">
        <title>Antimicrobial susceptibility and clonality of vaginal-derived multi-drug resistant Mobiluncus isolates in China.</title>
        <authorList>
            <person name="Zhang X."/>
        </authorList>
    </citation>
    <scope>NUCLEOTIDE SEQUENCE [LARGE SCALE GENOMIC DNA]</scope>
    <source>
        <strain evidence="2 3">7</strain>
    </source>
</reference>
<name>A0A2J9KSI9_9ACTO</name>
<keyword evidence="1" id="KW-0472">Membrane</keyword>
<feature type="transmembrane region" description="Helical" evidence="1">
    <location>
        <begin position="21"/>
        <end position="41"/>
    </location>
</feature>
<gene>
    <name evidence="2" type="ORF">HHJ74_08515</name>
</gene>
<dbReference type="RefSeq" id="WP_004011814.1">
    <property type="nucleotide sequence ID" value="NZ_CAMPNB010000019.1"/>
</dbReference>
<dbReference type="OrthoDB" id="3268609at2"/>
<dbReference type="EMBL" id="JABCUV010000010">
    <property type="protein sequence ID" value="NMW93725.1"/>
    <property type="molecule type" value="Genomic_DNA"/>
</dbReference>